<dbReference type="EMBL" id="CP159837">
    <property type="protein sequence ID" value="XCM36696.1"/>
    <property type="molecule type" value="Genomic_DNA"/>
</dbReference>
<dbReference type="RefSeq" id="WP_054467559.1">
    <property type="nucleotide sequence ID" value="NZ_CP159837.1"/>
</dbReference>
<reference evidence="1" key="1">
    <citation type="submission" date="2024-07" db="EMBL/GenBank/DDBJ databases">
        <authorList>
            <person name="Kim Y.J."/>
            <person name="Jeong J.Y."/>
        </authorList>
    </citation>
    <scope>NUCLEOTIDE SEQUENCE</scope>
    <source>
        <strain evidence="1">GIHE-MW2</strain>
    </source>
</reference>
<evidence type="ECO:0000313" key="1">
    <source>
        <dbReference type="EMBL" id="XCM36696.1"/>
    </source>
</evidence>
<dbReference type="Gene3D" id="3.30.1460.10">
    <property type="match status" value="1"/>
</dbReference>
<accession>A0AAU8JBX1</accession>
<name>A0AAU8JBX1_9CYAN</name>
<dbReference type="AlphaFoldDB" id="A0AAU8JBX1"/>
<sequence length="188" mass="21796">MKPEQITETLQQLFSSNLQISPPDSWQIETDNFRLLVLLSEDHSWLRVLIPIAPFSEAQDFLEQLMIDNFDLTLETRYALHQNILWGVFQHPLDSLTVPDFSTAIQRLVSMGDRGLSDCFQQLIETQIRQIIKAAKMQKQTLATTLQTLERFYQEGLMGEMDQGAAAREATLAAWRYQLERLWPEIEP</sequence>
<proteinExistence type="predicted"/>
<organism evidence="1">
    <name type="scientific">Planktothricoides raciborskii GIHE-MW2</name>
    <dbReference type="NCBI Taxonomy" id="2792601"/>
    <lineage>
        <taxon>Bacteria</taxon>
        <taxon>Bacillati</taxon>
        <taxon>Cyanobacteriota</taxon>
        <taxon>Cyanophyceae</taxon>
        <taxon>Oscillatoriophycideae</taxon>
        <taxon>Oscillatoriales</taxon>
        <taxon>Oscillatoriaceae</taxon>
        <taxon>Planktothricoides</taxon>
    </lineage>
</organism>
<gene>
    <name evidence="1" type="ORF">ABWT76_005470</name>
</gene>
<protein>
    <submittedName>
        <fullName evidence="1">Type III secretion system chaperone</fullName>
    </submittedName>
</protein>
<dbReference type="SUPFAM" id="SSF69635">
    <property type="entry name" value="Type III secretory system chaperone-like"/>
    <property type="match status" value="1"/>
</dbReference>